<keyword evidence="2" id="KW-0812">Transmembrane</keyword>
<comment type="caution">
    <text evidence="4">The sequence shown here is derived from an EMBL/GenBank/DDBJ whole genome shotgun (WGS) entry which is preliminary data.</text>
</comment>
<feature type="compositionally biased region" description="Polar residues" evidence="1">
    <location>
        <begin position="231"/>
        <end position="247"/>
    </location>
</feature>
<dbReference type="AlphaFoldDB" id="A0A812SYA7"/>
<gene>
    <name evidence="4" type="ORF">SNEC2469_LOCUS14477</name>
</gene>
<feature type="compositionally biased region" description="Low complexity" evidence="1">
    <location>
        <begin position="193"/>
        <end position="204"/>
    </location>
</feature>
<evidence type="ECO:0000256" key="1">
    <source>
        <dbReference type="SAM" id="MobiDB-lite"/>
    </source>
</evidence>
<evidence type="ECO:0000256" key="2">
    <source>
        <dbReference type="SAM" id="Phobius"/>
    </source>
</evidence>
<evidence type="ECO:0000256" key="3">
    <source>
        <dbReference type="SAM" id="SignalP"/>
    </source>
</evidence>
<keyword evidence="5" id="KW-1185">Reference proteome</keyword>
<sequence>MARFLWRFLVLAVLKRSSSQSTEQAPCTSSSILRMIRDFAPECISACPSVCLPLEGLISSVMMGQDPFLTICPNWQTFYCMALPDVLESCTPLLDAAKTYVGINLPRSGEQLMDVCEVSSTSTTTVGTQTGTQTGTSTSAAVTSSTSQELAGTSATATTDATSNTSVTSTATASATATATTATLTATVTPTSTTFSATSSTTSSDLGEQEHGLNRAPDSLSISQERAAEPTEQQTSTEQRQNQSEEVLNASENFSEDFDDFRDGYVIDASCPPSALWALLLVLEGQGKERPTAFEAEMAMGGPAATGSLLQEERAPTDPVPFPLRLVAKPLLAEIGLRATERTSPAAQKKCKDQSPGRKAVRTLAVLGCLVPHGPHRTAFMTSFGDYHLIWYDVRSERDAFQPDQFIFETVVESVPSLSRVRSANDLFELFSGGDREAPTKVVVALMALLGGNLIARGQYTAFFSFVGIFLTVGVFQQLKGLAQASAALLVCYFLKTTIWDGTVSFEWLVTVLIIMVLAVFLVMVIRILSRQDPRSYVLLKEQSSQHAQIRNQCCMDVKVLSFEAHDNVRFVPRGGLLPKGSVVPRGGLIHLGHQAPYSVKIFSPFETELGTWTDVQGHYVLRETIPPCIISESQSSSSIFRNSTEAEVVLCLCKRHHWTSSLWLPLSQAIARLRWPGRLVKPQEEVELAKVPCVVRVYTGFVNVFGAHGLVGGILEQACCMLETGEDVDFVGGVTWSRPLDRARNSMSSLLSLNRK</sequence>
<feature type="region of interest" description="Disordered" evidence="1">
    <location>
        <begin position="193"/>
        <end position="247"/>
    </location>
</feature>
<reference evidence="4" key="1">
    <citation type="submission" date="2021-02" db="EMBL/GenBank/DDBJ databases">
        <authorList>
            <person name="Dougan E. K."/>
            <person name="Rhodes N."/>
            <person name="Thang M."/>
            <person name="Chan C."/>
        </authorList>
    </citation>
    <scope>NUCLEOTIDE SEQUENCE</scope>
</reference>
<dbReference type="Proteomes" id="UP000601435">
    <property type="component" value="Unassembled WGS sequence"/>
</dbReference>
<keyword evidence="2" id="KW-1133">Transmembrane helix</keyword>
<name>A0A812SYA7_9DINO</name>
<protein>
    <submittedName>
        <fullName evidence="4">Uncharacterized protein</fullName>
    </submittedName>
</protein>
<feature type="signal peptide" evidence="3">
    <location>
        <begin position="1"/>
        <end position="19"/>
    </location>
</feature>
<evidence type="ECO:0000313" key="4">
    <source>
        <dbReference type="EMBL" id="CAE7507351.1"/>
    </source>
</evidence>
<feature type="region of interest" description="Disordered" evidence="1">
    <location>
        <begin position="123"/>
        <end position="177"/>
    </location>
</feature>
<keyword evidence="2" id="KW-0472">Membrane</keyword>
<organism evidence="4 5">
    <name type="scientific">Symbiodinium necroappetens</name>
    <dbReference type="NCBI Taxonomy" id="1628268"/>
    <lineage>
        <taxon>Eukaryota</taxon>
        <taxon>Sar</taxon>
        <taxon>Alveolata</taxon>
        <taxon>Dinophyceae</taxon>
        <taxon>Suessiales</taxon>
        <taxon>Symbiodiniaceae</taxon>
        <taxon>Symbiodinium</taxon>
    </lineage>
</organism>
<dbReference type="OrthoDB" id="426176at2759"/>
<evidence type="ECO:0000313" key="5">
    <source>
        <dbReference type="Proteomes" id="UP000601435"/>
    </source>
</evidence>
<proteinExistence type="predicted"/>
<accession>A0A812SYA7</accession>
<keyword evidence="3" id="KW-0732">Signal</keyword>
<feature type="transmembrane region" description="Helical" evidence="2">
    <location>
        <begin position="508"/>
        <end position="529"/>
    </location>
</feature>
<feature type="chain" id="PRO_5032915324" evidence="3">
    <location>
        <begin position="20"/>
        <end position="757"/>
    </location>
</feature>
<dbReference type="EMBL" id="CAJNJA010023197">
    <property type="protein sequence ID" value="CAE7507351.1"/>
    <property type="molecule type" value="Genomic_DNA"/>
</dbReference>
<feature type="transmembrane region" description="Helical" evidence="2">
    <location>
        <begin position="463"/>
        <end position="496"/>
    </location>
</feature>